<keyword evidence="2 6" id="KW-1003">Cell membrane</keyword>
<keyword evidence="10" id="KW-1185">Reference proteome</keyword>
<keyword evidence="4 6" id="KW-1133">Transmembrane helix</keyword>
<feature type="domain" description="VTT" evidence="8">
    <location>
        <begin position="68"/>
        <end position="184"/>
    </location>
</feature>
<comment type="subcellular location">
    <subcellularLocation>
        <location evidence="1 6">Cell membrane</location>
        <topology evidence="1 6">Multi-pass membrane protein</topology>
    </subcellularLocation>
</comment>
<evidence type="ECO:0000256" key="1">
    <source>
        <dbReference type="ARBA" id="ARBA00004651"/>
    </source>
</evidence>
<dbReference type="PANTHER" id="PTHR12677">
    <property type="entry name" value="GOLGI APPARATUS MEMBRANE PROTEIN TVP38-RELATED"/>
    <property type="match status" value="1"/>
</dbReference>
<accession>A0ABT9SXY2</accession>
<keyword evidence="5 6" id="KW-0472">Membrane</keyword>
<evidence type="ECO:0000313" key="10">
    <source>
        <dbReference type="Proteomes" id="UP001237737"/>
    </source>
</evidence>
<sequence>MKRWRAALPLCLLLIAGAALLASGVLDRFDPHHLLAEEGLLRATIAAHPLTSRLAYAGILTLAIATGVPGTIVIVLAGGLLFGAVEGTALSSVALVLGSLVLYLASRYAFGTGRREPPPLARRLRDGFAAHPVTYTLALRFIPVVPLGAMTVALAWLRCPLWLFVGATWLGGTVSLFVESSVGAGLGETFGSGAPVTAASFLNTRILLPLAAFTLLTILPLLVKTVRARLGRKG</sequence>
<evidence type="ECO:0000256" key="4">
    <source>
        <dbReference type="ARBA" id="ARBA00022989"/>
    </source>
</evidence>
<dbReference type="InterPro" id="IPR015414">
    <property type="entry name" value="TMEM64"/>
</dbReference>
<evidence type="ECO:0000256" key="7">
    <source>
        <dbReference type="SAM" id="SignalP"/>
    </source>
</evidence>
<keyword evidence="3 6" id="KW-0812">Transmembrane</keyword>
<feature type="chain" id="PRO_5047178538" description="TVP38/TMEM64 family membrane protein" evidence="7">
    <location>
        <begin position="22"/>
        <end position="234"/>
    </location>
</feature>
<reference evidence="9 10" key="1">
    <citation type="submission" date="2023-07" db="EMBL/GenBank/DDBJ databases">
        <title>Sorghum-associated microbial communities from plants grown in Nebraska, USA.</title>
        <authorList>
            <person name="Schachtman D."/>
        </authorList>
    </citation>
    <scope>NUCLEOTIDE SEQUENCE [LARGE SCALE GENOMIC DNA]</scope>
    <source>
        <strain evidence="9 10">CC60</strain>
    </source>
</reference>
<organism evidence="9 10">
    <name type="scientific">Luteibacter jiangsuensis</name>
    <dbReference type="NCBI Taxonomy" id="637577"/>
    <lineage>
        <taxon>Bacteria</taxon>
        <taxon>Pseudomonadati</taxon>
        <taxon>Pseudomonadota</taxon>
        <taxon>Gammaproteobacteria</taxon>
        <taxon>Lysobacterales</taxon>
        <taxon>Rhodanobacteraceae</taxon>
        <taxon>Luteibacter</taxon>
    </lineage>
</organism>
<comment type="similarity">
    <text evidence="6">Belongs to the TVP38/TMEM64 family.</text>
</comment>
<evidence type="ECO:0000256" key="2">
    <source>
        <dbReference type="ARBA" id="ARBA00022475"/>
    </source>
</evidence>
<gene>
    <name evidence="9" type="ORF">J2T07_002049</name>
</gene>
<feature type="transmembrane region" description="Helical" evidence="6">
    <location>
        <begin position="164"/>
        <end position="186"/>
    </location>
</feature>
<feature type="signal peptide" evidence="7">
    <location>
        <begin position="1"/>
        <end position="21"/>
    </location>
</feature>
<dbReference type="Proteomes" id="UP001237737">
    <property type="component" value="Unassembled WGS sequence"/>
</dbReference>
<dbReference type="EMBL" id="JAUSSK010000003">
    <property type="protein sequence ID" value="MDQ0009859.1"/>
    <property type="molecule type" value="Genomic_DNA"/>
</dbReference>
<dbReference type="InterPro" id="IPR032816">
    <property type="entry name" value="VTT_dom"/>
</dbReference>
<evidence type="ECO:0000259" key="8">
    <source>
        <dbReference type="Pfam" id="PF09335"/>
    </source>
</evidence>
<name>A0ABT9SXY2_9GAMM</name>
<feature type="transmembrane region" description="Helical" evidence="6">
    <location>
        <begin position="54"/>
        <end position="82"/>
    </location>
</feature>
<protein>
    <recommendedName>
        <fullName evidence="6">TVP38/TMEM64 family membrane protein</fullName>
    </recommendedName>
</protein>
<dbReference type="Pfam" id="PF09335">
    <property type="entry name" value="VTT_dom"/>
    <property type="match status" value="1"/>
</dbReference>
<evidence type="ECO:0000313" key="9">
    <source>
        <dbReference type="EMBL" id="MDQ0009859.1"/>
    </source>
</evidence>
<feature type="transmembrane region" description="Helical" evidence="6">
    <location>
        <begin position="89"/>
        <end position="110"/>
    </location>
</feature>
<comment type="caution">
    <text evidence="9">The sequence shown here is derived from an EMBL/GenBank/DDBJ whole genome shotgun (WGS) entry which is preliminary data.</text>
</comment>
<proteinExistence type="inferred from homology"/>
<evidence type="ECO:0000256" key="6">
    <source>
        <dbReference type="RuleBase" id="RU366058"/>
    </source>
</evidence>
<dbReference type="RefSeq" id="WP_306849595.1">
    <property type="nucleotide sequence ID" value="NZ_JAUSSK010000003.1"/>
</dbReference>
<dbReference type="PANTHER" id="PTHR12677:SF59">
    <property type="entry name" value="GOLGI APPARATUS MEMBRANE PROTEIN TVP38-RELATED"/>
    <property type="match status" value="1"/>
</dbReference>
<keyword evidence="7" id="KW-0732">Signal</keyword>
<feature type="transmembrane region" description="Helical" evidence="6">
    <location>
        <begin position="137"/>
        <end position="157"/>
    </location>
</feature>
<evidence type="ECO:0000256" key="5">
    <source>
        <dbReference type="ARBA" id="ARBA00023136"/>
    </source>
</evidence>
<feature type="transmembrane region" description="Helical" evidence="6">
    <location>
        <begin position="206"/>
        <end position="223"/>
    </location>
</feature>
<evidence type="ECO:0000256" key="3">
    <source>
        <dbReference type="ARBA" id="ARBA00022692"/>
    </source>
</evidence>